<name>A0ABU9YVW7_9RHOO</name>
<protein>
    <submittedName>
        <fullName evidence="1">Uncharacterized protein</fullName>
    </submittedName>
</protein>
<dbReference type="EMBL" id="JBDIVE010000002">
    <property type="protein sequence ID" value="MEN3067879.1"/>
    <property type="molecule type" value="Genomic_DNA"/>
</dbReference>
<sequence>METTMKAFELDDCGTVYAADSAEDAAMIYIEDTGEQPPEGFPRELSDAELDYPRPEIDEGERPTGRLTTLRAWLAETKTKGLLACEY</sequence>
<dbReference type="Proteomes" id="UP001410394">
    <property type="component" value="Unassembled WGS sequence"/>
</dbReference>
<dbReference type="RefSeq" id="WP_345918642.1">
    <property type="nucleotide sequence ID" value="NZ_JBDIVE010000002.1"/>
</dbReference>
<organism evidence="1 2">
    <name type="scientific">Uliginosibacterium sediminicola</name>
    <dbReference type="NCBI Taxonomy" id="2024550"/>
    <lineage>
        <taxon>Bacteria</taxon>
        <taxon>Pseudomonadati</taxon>
        <taxon>Pseudomonadota</taxon>
        <taxon>Betaproteobacteria</taxon>
        <taxon>Rhodocyclales</taxon>
        <taxon>Zoogloeaceae</taxon>
        <taxon>Uliginosibacterium</taxon>
    </lineage>
</organism>
<keyword evidence="2" id="KW-1185">Reference proteome</keyword>
<comment type="caution">
    <text evidence="1">The sequence shown here is derived from an EMBL/GenBank/DDBJ whole genome shotgun (WGS) entry which is preliminary data.</text>
</comment>
<accession>A0ABU9YVW7</accession>
<evidence type="ECO:0000313" key="2">
    <source>
        <dbReference type="Proteomes" id="UP001410394"/>
    </source>
</evidence>
<reference evidence="1 2" key="1">
    <citation type="journal article" date="2018" name="Int. J. Syst. Evol. Microbiol.">
        <title>Uliginosibacterium sediminicola sp. nov., isolated from freshwater sediment.</title>
        <authorList>
            <person name="Hwang W.M."/>
            <person name="Kim S.M."/>
            <person name="Kang K."/>
            <person name="Ahn T.Y."/>
        </authorList>
    </citation>
    <scope>NUCLEOTIDE SEQUENCE [LARGE SCALE GENOMIC DNA]</scope>
    <source>
        <strain evidence="1 2">M1-21</strain>
    </source>
</reference>
<proteinExistence type="predicted"/>
<evidence type="ECO:0000313" key="1">
    <source>
        <dbReference type="EMBL" id="MEN3067879.1"/>
    </source>
</evidence>
<gene>
    <name evidence="1" type="ORF">ABDB84_05255</name>
</gene>